<keyword evidence="2" id="KW-0238">DNA-binding</keyword>
<organism evidence="6 7">
    <name type="scientific">Candidatus Ornithocaccomicrobium faecavium</name>
    <dbReference type="NCBI Taxonomy" id="2840890"/>
    <lineage>
        <taxon>Bacteria</taxon>
        <taxon>Bacillati</taxon>
        <taxon>Bacillota</taxon>
        <taxon>Clostridia</taxon>
        <taxon>Candidatus Ornithocaccomicrobium</taxon>
    </lineage>
</organism>
<evidence type="ECO:0000256" key="2">
    <source>
        <dbReference type="ARBA" id="ARBA00023125"/>
    </source>
</evidence>
<protein>
    <submittedName>
        <fullName evidence="6">AraC family transcriptional regulator</fullName>
    </submittedName>
</protein>
<dbReference type="SUPFAM" id="SSF46689">
    <property type="entry name" value="Homeodomain-like"/>
    <property type="match status" value="2"/>
</dbReference>
<reference evidence="6" key="2">
    <citation type="journal article" date="2021" name="PeerJ">
        <title>Extensive microbial diversity within the chicken gut microbiome revealed by metagenomics and culture.</title>
        <authorList>
            <person name="Gilroy R."/>
            <person name="Ravi A."/>
            <person name="Getino M."/>
            <person name="Pursley I."/>
            <person name="Horton D.L."/>
            <person name="Alikhan N.F."/>
            <person name="Baker D."/>
            <person name="Gharbi K."/>
            <person name="Hall N."/>
            <person name="Watson M."/>
            <person name="Adriaenssens E.M."/>
            <person name="Foster-Nyarko E."/>
            <person name="Jarju S."/>
            <person name="Secka A."/>
            <person name="Antonio M."/>
            <person name="Oren A."/>
            <person name="Chaudhuri R.R."/>
            <person name="La Ragione R."/>
            <person name="Hildebrand F."/>
            <person name="Pallen M.J."/>
        </authorList>
    </citation>
    <scope>NUCLEOTIDE SEQUENCE</scope>
    <source>
        <strain evidence="6">CHK183-6373</strain>
    </source>
</reference>
<dbReference type="Pfam" id="PF02311">
    <property type="entry name" value="AraC_binding"/>
    <property type="match status" value="1"/>
</dbReference>
<keyword evidence="3" id="KW-0804">Transcription</keyword>
<dbReference type="PANTHER" id="PTHR46796">
    <property type="entry name" value="HTH-TYPE TRANSCRIPTIONAL ACTIVATOR RHAS-RELATED"/>
    <property type="match status" value="1"/>
</dbReference>
<evidence type="ECO:0000256" key="1">
    <source>
        <dbReference type="ARBA" id="ARBA00023015"/>
    </source>
</evidence>
<dbReference type="InterPro" id="IPR018060">
    <property type="entry name" value="HTH_AraC"/>
</dbReference>
<keyword evidence="1" id="KW-0805">Transcription regulation</keyword>
<evidence type="ECO:0000313" key="7">
    <source>
        <dbReference type="Proteomes" id="UP000886884"/>
    </source>
</evidence>
<evidence type="ECO:0000259" key="5">
    <source>
        <dbReference type="PROSITE" id="PS01124"/>
    </source>
</evidence>
<dbReference type="EMBL" id="DVOT01000226">
    <property type="protein sequence ID" value="HIV28784.1"/>
    <property type="molecule type" value="Genomic_DNA"/>
</dbReference>
<dbReference type="GO" id="GO:0043565">
    <property type="term" value="F:sequence-specific DNA binding"/>
    <property type="evidence" value="ECO:0007669"/>
    <property type="project" value="InterPro"/>
</dbReference>
<dbReference type="AlphaFoldDB" id="A0A9D1P975"/>
<evidence type="ECO:0000256" key="3">
    <source>
        <dbReference type="ARBA" id="ARBA00023163"/>
    </source>
</evidence>
<feature type="domain" description="HTH araC/xylS-type" evidence="5">
    <location>
        <begin position="162"/>
        <end position="260"/>
    </location>
</feature>
<comment type="caution">
    <text evidence="6">The sequence shown here is derived from an EMBL/GenBank/DDBJ whole genome shotgun (WGS) entry which is preliminary data.</text>
</comment>
<dbReference type="InterPro" id="IPR050204">
    <property type="entry name" value="AraC_XylS_family_regulators"/>
</dbReference>
<dbReference type="SUPFAM" id="SSF51215">
    <property type="entry name" value="Regulatory protein AraC"/>
    <property type="match status" value="1"/>
</dbReference>
<dbReference type="GO" id="GO:0003700">
    <property type="term" value="F:DNA-binding transcription factor activity"/>
    <property type="evidence" value="ECO:0007669"/>
    <property type="project" value="InterPro"/>
</dbReference>
<accession>A0A9D1P975</accession>
<evidence type="ECO:0000256" key="4">
    <source>
        <dbReference type="SAM" id="MobiDB-lite"/>
    </source>
</evidence>
<proteinExistence type="predicted"/>
<sequence length="270" mass="29086">MESLPLTVTCCGEEACRPSHGWGPAVRPYHLIHFVYSGQGVYYGPDGAHILRAGQGFIIFPGEVSLYVADAENPWHYGWVGYSGASAGQITRDAGLSLASPVFSIARAERTRGILAEICADVASMRAGEWSALGGLMRLLAEIRENANLSEGADDAANSPYKKAVWFIEGNLAAGVRVADVAQFVGLCRSQLYRVFMAESGLSVQDWITRAKTRRAQALLRATPLKLSAVALSAGFASAEQLCHAFRRSGLPSPSEYRRACQDSRREGGC</sequence>
<name>A0A9D1P975_9FIRM</name>
<reference evidence="6" key="1">
    <citation type="submission" date="2020-10" db="EMBL/GenBank/DDBJ databases">
        <authorList>
            <person name="Gilroy R."/>
        </authorList>
    </citation>
    <scope>NUCLEOTIDE SEQUENCE</scope>
    <source>
        <strain evidence="6">CHK183-6373</strain>
    </source>
</reference>
<dbReference type="PROSITE" id="PS01124">
    <property type="entry name" value="HTH_ARAC_FAMILY_2"/>
    <property type="match status" value="1"/>
</dbReference>
<dbReference type="Pfam" id="PF12833">
    <property type="entry name" value="HTH_18"/>
    <property type="match status" value="1"/>
</dbReference>
<dbReference type="InterPro" id="IPR003313">
    <property type="entry name" value="AraC-bd"/>
</dbReference>
<evidence type="ECO:0000313" key="6">
    <source>
        <dbReference type="EMBL" id="HIV28784.1"/>
    </source>
</evidence>
<dbReference type="InterPro" id="IPR009057">
    <property type="entry name" value="Homeodomain-like_sf"/>
</dbReference>
<dbReference type="Proteomes" id="UP000886884">
    <property type="component" value="Unassembled WGS sequence"/>
</dbReference>
<dbReference type="SMART" id="SM00342">
    <property type="entry name" value="HTH_ARAC"/>
    <property type="match status" value="1"/>
</dbReference>
<gene>
    <name evidence="6" type="ORF">IAA64_12550</name>
</gene>
<feature type="compositionally biased region" description="Basic and acidic residues" evidence="4">
    <location>
        <begin position="256"/>
        <end position="270"/>
    </location>
</feature>
<dbReference type="InterPro" id="IPR037923">
    <property type="entry name" value="HTH-like"/>
</dbReference>
<dbReference type="Gene3D" id="1.10.10.60">
    <property type="entry name" value="Homeodomain-like"/>
    <property type="match status" value="1"/>
</dbReference>
<feature type="region of interest" description="Disordered" evidence="4">
    <location>
        <begin position="250"/>
        <end position="270"/>
    </location>
</feature>
<dbReference type="CDD" id="cd06986">
    <property type="entry name" value="cupin_MmsR-like_N"/>
    <property type="match status" value="1"/>
</dbReference>